<dbReference type="SUPFAM" id="SSF63999">
    <property type="entry name" value="Thiamin pyrophosphokinase, catalytic domain"/>
    <property type="match status" value="1"/>
</dbReference>
<dbReference type="EC" id="2.7.6.2" evidence="5"/>
<feature type="domain" description="Thiamin pyrophosphokinase thiamin-binding" evidence="6">
    <location>
        <begin position="142"/>
        <end position="205"/>
    </location>
</feature>
<organism evidence="7 8">
    <name type="scientific">Neorhizobium huautlense</name>
    <dbReference type="NCBI Taxonomy" id="67774"/>
    <lineage>
        <taxon>Bacteria</taxon>
        <taxon>Pseudomonadati</taxon>
        <taxon>Pseudomonadota</taxon>
        <taxon>Alphaproteobacteria</taxon>
        <taxon>Hyphomicrobiales</taxon>
        <taxon>Rhizobiaceae</taxon>
        <taxon>Rhizobium/Agrobacterium group</taxon>
        <taxon>Neorhizobium</taxon>
    </lineage>
</organism>
<evidence type="ECO:0000313" key="7">
    <source>
        <dbReference type="EMBL" id="MDP9837377.1"/>
    </source>
</evidence>
<protein>
    <recommendedName>
        <fullName evidence="5">Thiamine diphosphokinase</fullName>
        <ecNumber evidence="5">2.7.6.2</ecNumber>
    </recommendedName>
</protein>
<keyword evidence="3" id="KW-0418">Kinase</keyword>
<dbReference type="InterPro" id="IPR053149">
    <property type="entry name" value="TPK"/>
</dbReference>
<evidence type="ECO:0000256" key="5">
    <source>
        <dbReference type="NCBIfam" id="TIGR01378"/>
    </source>
</evidence>
<dbReference type="PANTHER" id="PTHR41299:SF1">
    <property type="entry name" value="THIAMINE PYROPHOSPHOKINASE"/>
    <property type="match status" value="1"/>
</dbReference>
<dbReference type="CDD" id="cd07995">
    <property type="entry name" value="TPK"/>
    <property type="match status" value="1"/>
</dbReference>
<keyword evidence="8" id="KW-1185">Reference proteome</keyword>
<dbReference type="EMBL" id="JAUSRF010000006">
    <property type="protein sequence ID" value="MDP9837377.1"/>
    <property type="molecule type" value="Genomic_DNA"/>
</dbReference>
<accession>A0ABT9PSE9</accession>
<proteinExistence type="predicted"/>
<dbReference type="InterPro" id="IPR036759">
    <property type="entry name" value="TPK_catalytic_sf"/>
</dbReference>
<evidence type="ECO:0000256" key="2">
    <source>
        <dbReference type="ARBA" id="ARBA00022741"/>
    </source>
</evidence>
<reference evidence="7 8" key="1">
    <citation type="submission" date="2023-07" db="EMBL/GenBank/DDBJ databases">
        <title>Sorghum-associated microbial communities from plants grown in Nebraska, USA.</title>
        <authorList>
            <person name="Schachtman D."/>
        </authorList>
    </citation>
    <scope>NUCLEOTIDE SEQUENCE [LARGE SCALE GENOMIC DNA]</scope>
    <source>
        <strain evidence="7 8">DS1307</strain>
    </source>
</reference>
<dbReference type="InterPro" id="IPR007371">
    <property type="entry name" value="TPK_catalytic"/>
</dbReference>
<name>A0ABT9PSE9_9HYPH</name>
<keyword evidence="1 7" id="KW-0808">Transferase</keyword>
<dbReference type="PANTHER" id="PTHR41299">
    <property type="entry name" value="THIAMINE PYROPHOSPHOKINASE"/>
    <property type="match status" value="1"/>
</dbReference>
<comment type="caution">
    <text evidence="7">The sequence shown here is derived from an EMBL/GenBank/DDBJ whole genome shotgun (WGS) entry which is preliminary data.</text>
</comment>
<sequence>MTSTTFTILLGGPLNVTERLQRALAGSRVIAADSGMRHAAALGIEPELWVGDFDSSDDDLLQQWPNVERQPYPPAKNETDGEIATGEAIARGATRLIFAGALAGERSDHALQHLLSAVSLAERGLDVLLTSGDEEAVPLLSGTKFLDLPQNSLFSVLGFSDLEGLDIANVRYPLKKFSLPFGSSRTVSNVAEGTVEFSLEAGRAIVLARPYDLTGA</sequence>
<evidence type="ECO:0000259" key="6">
    <source>
        <dbReference type="SMART" id="SM00983"/>
    </source>
</evidence>
<dbReference type="NCBIfam" id="TIGR01378">
    <property type="entry name" value="thi_PPkinase"/>
    <property type="match status" value="1"/>
</dbReference>
<dbReference type="SMART" id="SM00983">
    <property type="entry name" value="TPK_B1_binding"/>
    <property type="match status" value="1"/>
</dbReference>
<evidence type="ECO:0000313" key="8">
    <source>
        <dbReference type="Proteomes" id="UP001241472"/>
    </source>
</evidence>
<keyword evidence="4" id="KW-0067">ATP-binding</keyword>
<dbReference type="GO" id="GO:0004788">
    <property type="term" value="F:thiamine diphosphokinase activity"/>
    <property type="evidence" value="ECO:0007669"/>
    <property type="project" value="UniProtKB-EC"/>
</dbReference>
<evidence type="ECO:0000256" key="3">
    <source>
        <dbReference type="ARBA" id="ARBA00022777"/>
    </source>
</evidence>
<dbReference type="InterPro" id="IPR006282">
    <property type="entry name" value="Thi_PPkinase"/>
</dbReference>
<dbReference type="Pfam" id="PF04263">
    <property type="entry name" value="TPK_catalytic"/>
    <property type="match status" value="1"/>
</dbReference>
<evidence type="ECO:0000256" key="1">
    <source>
        <dbReference type="ARBA" id="ARBA00022679"/>
    </source>
</evidence>
<dbReference type="Proteomes" id="UP001241472">
    <property type="component" value="Unassembled WGS sequence"/>
</dbReference>
<keyword evidence="2" id="KW-0547">Nucleotide-binding</keyword>
<dbReference type="Gene3D" id="3.40.50.10240">
    <property type="entry name" value="Thiamin pyrophosphokinase, catalytic domain"/>
    <property type="match status" value="1"/>
</dbReference>
<dbReference type="InterPro" id="IPR007373">
    <property type="entry name" value="Thiamin_PyroPKinase_B1-bd"/>
</dbReference>
<evidence type="ECO:0000256" key="4">
    <source>
        <dbReference type="ARBA" id="ARBA00022840"/>
    </source>
</evidence>
<gene>
    <name evidence="7" type="ORF">J2T09_002129</name>
</gene>